<evidence type="ECO:0000256" key="1">
    <source>
        <dbReference type="ARBA" id="ARBA00023157"/>
    </source>
</evidence>
<dbReference type="PANTHER" id="PTHR48071:SF18">
    <property type="entry name" value="DELETED IN MALIGNANT BRAIN TUMORS 1 PROTEIN-RELATED"/>
    <property type="match status" value="1"/>
</dbReference>
<dbReference type="AlphaFoldDB" id="A0A1X7T643"/>
<dbReference type="SUPFAM" id="SSF56487">
    <property type="entry name" value="SRCR-like"/>
    <property type="match status" value="1"/>
</dbReference>
<protein>
    <recommendedName>
        <fullName evidence="3">SRCR domain-containing protein</fullName>
    </recommendedName>
</protein>
<dbReference type="InterPro" id="IPR036772">
    <property type="entry name" value="SRCR-like_dom_sf"/>
</dbReference>
<name>A0A1X7T643_AMPQE</name>
<dbReference type="Gene3D" id="2.60.40.2030">
    <property type="match status" value="1"/>
</dbReference>
<evidence type="ECO:0000259" key="3">
    <source>
        <dbReference type="PROSITE" id="PS50287"/>
    </source>
</evidence>
<comment type="caution">
    <text evidence="2">Lacks conserved residue(s) required for the propagation of feature annotation.</text>
</comment>
<dbReference type="InterPro" id="IPR001190">
    <property type="entry name" value="SRCR"/>
</dbReference>
<sequence>MSFVISWDTLELQATLELVVSDYLSIKWDEVNCVSSSYLSIAQCTYSTIIDSDCGASNSYDATVFCYTTRIWNSNPYAGMVRLQGGYYSNEGRVEVYCNGQWGTICSIGFSASDANTICRQLGYDSGLRKYDSIYGNTSQPIWSTNMYSTSGETFSSKRYSTTSKTCSRLISDYYPRALRITLPAFANSTCDKIGIINHTIREQLFENFIVEIANINSQHIGLTVDHSPSTIRIQDDDSEVRFAIGQATFSEGGGNQSITVILGGGQLSQSEDVEVYIDDGTTKGTSLGFVTFGTGAVLQNRTVVFPVVDNKIALEPDKHYILRLRNIGNI</sequence>
<dbReference type="PROSITE" id="PS00420">
    <property type="entry name" value="SRCR_1"/>
    <property type="match status" value="1"/>
</dbReference>
<dbReference type="InterPro" id="IPR038081">
    <property type="entry name" value="CalX-like_sf"/>
</dbReference>
<dbReference type="OrthoDB" id="10047206at2759"/>
<feature type="domain" description="SRCR" evidence="3">
    <location>
        <begin position="81"/>
        <end position="192"/>
    </location>
</feature>
<dbReference type="STRING" id="400682.A0A1X7T643"/>
<organism evidence="4">
    <name type="scientific">Amphimedon queenslandica</name>
    <name type="common">Sponge</name>
    <dbReference type="NCBI Taxonomy" id="400682"/>
    <lineage>
        <taxon>Eukaryota</taxon>
        <taxon>Metazoa</taxon>
        <taxon>Porifera</taxon>
        <taxon>Demospongiae</taxon>
        <taxon>Heteroscleromorpha</taxon>
        <taxon>Haplosclerida</taxon>
        <taxon>Niphatidae</taxon>
        <taxon>Amphimedon</taxon>
    </lineage>
</organism>
<accession>A0A1X7T643</accession>
<dbReference type="SMART" id="SM00202">
    <property type="entry name" value="SR"/>
    <property type="match status" value="1"/>
</dbReference>
<keyword evidence="1" id="KW-1015">Disulfide bond</keyword>
<evidence type="ECO:0000256" key="2">
    <source>
        <dbReference type="PROSITE-ProRule" id="PRU00196"/>
    </source>
</evidence>
<dbReference type="Pfam" id="PF00530">
    <property type="entry name" value="SRCR"/>
    <property type="match status" value="1"/>
</dbReference>
<dbReference type="EnsemblMetazoa" id="Aqu2.1.09707_001">
    <property type="protein sequence ID" value="Aqu2.1.09707_001"/>
    <property type="gene ID" value="Aqu2.1.09707"/>
</dbReference>
<dbReference type="SUPFAM" id="SSF141072">
    <property type="entry name" value="CalX-like"/>
    <property type="match status" value="1"/>
</dbReference>
<dbReference type="PANTHER" id="PTHR48071">
    <property type="entry name" value="SRCR DOMAIN-CONTAINING PROTEIN"/>
    <property type="match status" value="1"/>
</dbReference>
<dbReference type="Gene3D" id="3.10.250.10">
    <property type="entry name" value="SRCR-like domain"/>
    <property type="match status" value="1"/>
</dbReference>
<dbReference type="PROSITE" id="PS50287">
    <property type="entry name" value="SRCR_2"/>
    <property type="match status" value="1"/>
</dbReference>
<dbReference type="GO" id="GO:0016020">
    <property type="term" value="C:membrane"/>
    <property type="evidence" value="ECO:0007669"/>
    <property type="project" value="InterPro"/>
</dbReference>
<dbReference type="PRINTS" id="PR00258">
    <property type="entry name" value="SPERACTRCPTR"/>
</dbReference>
<proteinExistence type="predicted"/>
<evidence type="ECO:0000313" key="4">
    <source>
        <dbReference type="EnsemblMetazoa" id="Aqu2.1.09707_001"/>
    </source>
</evidence>
<reference evidence="4" key="1">
    <citation type="submission" date="2017-05" db="UniProtKB">
        <authorList>
            <consortium name="EnsemblMetazoa"/>
        </authorList>
    </citation>
    <scope>IDENTIFICATION</scope>
</reference>
<dbReference type="InParanoid" id="A0A1X7T643"/>